<feature type="region of interest" description="Disordered" evidence="17">
    <location>
        <begin position="173"/>
        <end position="214"/>
    </location>
</feature>
<dbReference type="PROSITE" id="PS50290">
    <property type="entry name" value="PI3_4_KINASE_3"/>
    <property type="match status" value="1"/>
</dbReference>
<dbReference type="InterPro" id="IPR011009">
    <property type="entry name" value="Kinase-like_dom_sf"/>
</dbReference>
<dbReference type="EC" id="2.7.11.1" evidence="4 16"/>
<protein>
    <recommendedName>
        <fullName evidence="5 16">Serine/threonine-protein kinase Tel1</fullName>
        <ecNumber evidence="4 16">2.7.11.1</ecNumber>
    </recommendedName>
</protein>
<evidence type="ECO:0000256" key="13">
    <source>
        <dbReference type="ARBA" id="ARBA00025079"/>
    </source>
</evidence>
<evidence type="ECO:0000256" key="3">
    <source>
        <dbReference type="ARBA" id="ARBA00011370"/>
    </source>
</evidence>
<keyword evidence="16" id="KW-0779">Telomere</keyword>
<dbReference type="EMBL" id="ML170267">
    <property type="protein sequence ID" value="TDL15654.1"/>
    <property type="molecule type" value="Genomic_DNA"/>
</dbReference>
<evidence type="ECO:0000256" key="14">
    <source>
        <dbReference type="ARBA" id="ARBA00047899"/>
    </source>
</evidence>
<evidence type="ECO:0000256" key="12">
    <source>
        <dbReference type="ARBA" id="ARBA00023242"/>
    </source>
</evidence>
<evidence type="ECO:0000256" key="9">
    <source>
        <dbReference type="ARBA" id="ARBA00022763"/>
    </source>
</evidence>
<dbReference type="Pfam" id="PF00454">
    <property type="entry name" value="PI3_PI4_kinase"/>
    <property type="match status" value="1"/>
</dbReference>
<dbReference type="Pfam" id="PF02260">
    <property type="entry name" value="FATC"/>
    <property type="match status" value="1"/>
</dbReference>
<evidence type="ECO:0000256" key="4">
    <source>
        <dbReference type="ARBA" id="ARBA00012513"/>
    </source>
</evidence>
<dbReference type="InterPro" id="IPR018936">
    <property type="entry name" value="PI3/4_kinase_CS"/>
</dbReference>
<keyword evidence="9 16" id="KW-0227">DNA damage</keyword>
<dbReference type="PROSITE" id="PS51190">
    <property type="entry name" value="FATC"/>
    <property type="match status" value="1"/>
</dbReference>
<dbReference type="InterPro" id="IPR014009">
    <property type="entry name" value="PIK_FAT"/>
</dbReference>
<dbReference type="InterPro" id="IPR036940">
    <property type="entry name" value="PI3/4_kinase_cat_sf"/>
</dbReference>
<comment type="function">
    <text evidence="13 16">Serine/threonine protein kinase which activates checkpoint signaling upon genotoxic stresses such as ionizing radiation (IR), ultraviolet light (UV), or DNA replication stalling, thereby acting as a DNA damage sensor. Recognizes the substrate consensus sequence [ST]-Q. Phosphorylates histone H2A to form H2AS128ph (gamma-H2A) at sites of DNA damage, involved in the regulation of DNA damage response mechanism. Required for the control of telomere length and genome stability.</text>
</comment>
<keyword evidence="16" id="KW-0158">Chromosome</keyword>
<dbReference type="GO" id="GO:0106310">
    <property type="term" value="F:protein serine kinase activity"/>
    <property type="evidence" value="ECO:0007669"/>
    <property type="project" value="RHEA"/>
</dbReference>
<dbReference type="STRING" id="50990.A0A4Y7PJJ6"/>
<dbReference type="GO" id="GO:0006281">
    <property type="term" value="P:DNA repair"/>
    <property type="evidence" value="ECO:0007669"/>
    <property type="project" value="InterPro"/>
</dbReference>
<dbReference type="PANTHER" id="PTHR37079:SF4">
    <property type="entry name" value="SERINE_THREONINE-PROTEIN KINASE ATM"/>
    <property type="match status" value="1"/>
</dbReference>
<evidence type="ECO:0000256" key="10">
    <source>
        <dbReference type="ARBA" id="ARBA00022777"/>
    </source>
</evidence>
<dbReference type="InterPro" id="IPR000403">
    <property type="entry name" value="PI3/4_kinase_cat_dom"/>
</dbReference>
<evidence type="ECO:0000256" key="2">
    <source>
        <dbReference type="ARBA" id="ARBA00010769"/>
    </source>
</evidence>
<evidence type="ECO:0000259" key="19">
    <source>
        <dbReference type="PROSITE" id="PS51189"/>
    </source>
</evidence>
<evidence type="ECO:0000256" key="11">
    <source>
        <dbReference type="ARBA" id="ARBA00022840"/>
    </source>
</evidence>
<keyword evidence="11 16" id="KW-0067">ATP-binding</keyword>
<dbReference type="SMART" id="SM00146">
    <property type="entry name" value="PI3Kc"/>
    <property type="match status" value="1"/>
</dbReference>
<evidence type="ECO:0000256" key="7">
    <source>
        <dbReference type="ARBA" id="ARBA00022679"/>
    </source>
</evidence>
<evidence type="ECO:0000313" key="22">
    <source>
        <dbReference type="Proteomes" id="UP000294933"/>
    </source>
</evidence>
<dbReference type="SMART" id="SM01342">
    <property type="entry name" value="TAN"/>
    <property type="match status" value="1"/>
</dbReference>
<feature type="domain" description="FAT" evidence="19">
    <location>
        <begin position="1929"/>
        <end position="2540"/>
    </location>
</feature>
<comment type="catalytic activity">
    <reaction evidence="15">
        <text>L-seryl-[protein] + ATP = O-phospho-L-seryl-[protein] + ADP + H(+)</text>
        <dbReference type="Rhea" id="RHEA:17989"/>
        <dbReference type="Rhea" id="RHEA-COMP:9863"/>
        <dbReference type="Rhea" id="RHEA-COMP:11604"/>
        <dbReference type="ChEBI" id="CHEBI:15378"/>
        <dbReference type="ChEBI" id="CHEBI:29999"/>
        <dbReference type="ChEBI" id="CHEBI:30616"/>
        <dbReference type="ChEBI" id="CHEBI:83421"/>
        <dbReference type="ChEBI" id="CHEBI:456216"/>
        <dbReference type="EC" id="2.7.11.1"/>
    </reaction>
</comment>
<dbReference type="GO" id="GO:0005634">
    <property type="term" value="C:nucleus"/>
    <property type="evidence" value="ECO:0007669"/>
    <property type="project" value="UniProtKB-SubCell"/>
</dbReference>
<evidence type="ECO:0000313" key="21">
    <source>
        <dbReference type="EMBL" id="TDL15654.1"/>
    </source>
</evidence>
<keyword evidence="22" id="KW-1185">Reference proteome</keyword>
<evidence type="ECO:0000256" key="17">
    <source>
        <dbReference type="SAM" id="MobiDB-lite"/>
    </source>
</evidence>
<feature type="compositionally biased region" description="Basic and acidic residues" evidence="17">
    <location>
        <begin position="910"/>
        <end position="926"/>
    </location>
</feature>
<dbReference type="GO" id="GO:0000781">
    <property type="term" value="C:chromosome, telomeric region"/>
    <property type="evidence" value="ECO:0007669"/>
    <property type="project" value="UniProtKB-SubCell"/>
</dbReference>
<evidence type="ECO:0000256" key="16">
    <source>
        <dbReference type="RuleBase" id="RU365027"/>
    </source>
</evidence>
<dbReference type="SUPFAM" id="SSF48371">
    <property type="entry name" value="ARM repeat"/>
    <property type="match status" value="2"/>
</dbReference>
<dbReference type="Proteomes" id="UP000294933">
    <property type="component" value="Unassembled WGS sequence"/>
</dbReference>
<dbReference type="SUPFAM" id="SSF56112">
    <property type="entry name" value="Protein kinase-like (PK-like)"/>
    <property type="match status" value="1"/>
</dbReference>
<evidence type="ECO:0000259" key="20">
    <source>
        <dbReference type="PROSITE" id="PS51190"/>
    </source>
</evidence>
<dbReference type="CDD" id="cd05171">
    <property type="entry name" value="PIKKc_ATM"/>
    <property type="match status" value="1"/>
</dbReference>
<dbReference type="InterPro" id="IPR044107">
    <property type="entry name" value="PIKKc_ATM"/>
</dbReference>
<feature type="compositionally biased region" description="Low complexity" evidence="17">
    <location>
        <begin position="205"/>
        <end position="214"/>
    </location>
</feature>
<keyword evidence="10 16" id="KW-0418">Kinase</keyword>
<feature type="compositionally biased region" description="Polar residues" evidence="17">
    <location>
        <begin position="698"/>
        <end position="713"/>
    </location>
</feature>
<proteinExistence type="inferred from homology"/>
<evidence type="ECO:0000256" key="6">
    <source>
        <dbReference type="ARBA" id="ARBA00022527"/>
    </source>
</evidence>
<feature type="region of interest" description="Disordered" evidence="17">
    <location>
        <begin position="910"/>
        <end position="948"/>
    </location>
</feature>
<keyword evidence="16" id="KW-0156">Chromatin regulator</keyword>
<dbReference type="PROSITE" id="PS51189">
    <property type="entry name" value="FAT"/>
    <property type="match status" value="1"/>
</dbReference>
<keyword evidence="7 16" id="KW-0808">Transferase</keyword>
<keyword evidence="12 16" id="KW-0539">Nucleus</keyword>
<gene>
    <name evidence="21" type="ORF">BD410DRAFT_902474</name>
</gene>
<dbReference type="InterPro" id="IPR003152">
    <property type="entry name" value="FATC_dom"/>
</dbReference>
<organism evidence="21 22">
    <name type="scientific">Rickenella mellea</name>
    <dbReference type="NCBI Taxonomy" id="50990"/>
    <lineage>
        <taxon>Eukaryota</taxon>
        <taxon>Fungi</taxon>
        <taxon>Dikarya</taxon>
        <taxon>Basidiomycota</taxon>
        <taxon>Agaricomycotina</taxon>
        <taxon>Agaricomycetes</taxon>
        <taxon>Hymenochaetales</taxon>
        <taxon>Rickenellaceae</taxon>
        <taxon>Rickenella</taxon>
    </lineage>
</organism>
<reference evidence="21 22" key="1">
    <citation type="submission" date="2018-06" db="EMBL/GenBank/DDBJ databases">
        <title>A transcriptomic atlas of mushroom development highlights an independent origin of complex multicellularity.</title>
        <authorList>
            <consortium name="DOE Joint Genome Institute"/>
            <person name="Krizsan K."/>
            <person name="Almasi E."/>
            <person name="Merenyi Z."/>
            <person name="Sahu N."/>
            <person name="Viragh M."/>
            <person name="Koszo T."/>
            <person name="Mondo S."/>
            <person name="Kiss B."/>
            <person name="Balint B."/>
            <person name="Kues U."/>
            <person name="Barry K."/>
            <person name="Hegedus J.C."/>
            <person name="Henrissat B."/>
            <person name="Johnson J."/>
            <person name="Lipzen A."/>
            <person name="Ohm R."/>
            <person name="Nagy I."/>
            <person name="Pangilinan J."/>
            <person name="Yan J."/>
            <person name="Xiong Y."/>
            <person name="Grigoriev I.V."/>
            <person name="Hibbett D.S."/>
            <person name="Nagy L.G."/>
        </authorList>
    </citation>
    <scope>NUCLEOTIDE SEQUENCE [LARGE SCALE GENOMIC DNA]</scope>
    <source>
        <strain evidence="21 22">SZMC22713</strain>
    </source>
</reference>
<name>A0A4Y7PJJ6_9AGAM</name>
<dbReference type="PROSITE" id="PS00916">
    <property type="entry name" value="PI3_4_KINASE_2"/>
    <property type="match status" value="1"/>
</dbReference>
<dbReference type="Pfam" id="PF11640">
    <property type="entry name" value="TAN"/>
    <property type="match status" value="1"/>
</dbReference>
<dbReference type="InterPro" id="IPR021668">
    <property type="entry name" value="TAN"/>
</dbReference>
<dbReference type="GO" id="GO:0005524">
    <property type="term" value="F:ATP binding"/>
    <property type="evidence" value="ECO:0007669"/>
    <property type="project" value="UniProtKB-KW"/>
</dbReference>
<dbReference type="PANTHER" id="PTHR37079">
    <property type="entry name" value="SERINE/THREONINE-PROTEIN KINASE ATM"/>
    <property type="match status" value="1"/>
</dbReference>
<dbReference type="GO" id="GO:0004674">
    <property type="term" value="F:protein serine/threonine kinase activity"/>
    <property type="evidence" value="ECO:0007669"/>
    <property type="project" value="UniProtKB-KW"/>
</dbReference>
<feature type="compositionally biased region" description="Acidic residues" evidence="17">
    <location>
        <begin position="173"/>
        <end position="190"/>
    </location>
</feature>
<evidence type="ECO:0000256" key="8">
    <source>
        <dbReference type="ARBA" id="ARBA00022741"/>
    </source>
</evidence>
<evidence type="ECO:0000256" key="15">
    <source>
        <dbReference type="ARBA" id="ARBA00048679"/>
    </source>
</evidence>
<dbReference type="InterPro" id="IPR038980">
    <property type="entry name" value="ATM_plant"/>
</dbReference>
<dbReference type="VEuPathDB" id="FungiDB:BD410DRAFT_902474"/>
<feature type="region of interest" description="Disordered" evidence="17">
    <location>
        <begin position="696"/>
        <end position="721"/>
    </location>
</feature>
<keyword evidence="8 16" id="KW-0547">Nucleotide-binding</keyword>
<dbReference type="InterPro" id="IPR016024">
    <property type="entry name" value="ARM-type_fold"/>
</dbReference>
<comment type="subunit">
    <text evidence="3">Associates with DNA double-strand breaks.</text>
</comment>
<dbReference type="OrthoDB" id="381190at2759"/>
<feature type="domain" description="FATC" evidence="20">
    <location>
        <begin position="2986"/>
        <end position="3018"/>
    </location>
</feature>
<dbReference type="SMART" id="SM01343">
    <property type="entry name" value="FATC"/>
    <property type="match status" value="1"/>
</dbReference>
<comment type="subcellular location">
    <subcellularLocation>
        <location evidence="16">Chromosome</location>
        <location evidence="16">Telomere</location>
    </subcellularLocation>
    <subcellularLocation>
        <location evidence="1 16">Nucleus</location>
    </subcellularLocation>
</comment>
<feature type="domain" description="PI3K/PI4K catalytic" evidence="18">
    <location>
        <begin position="2654"/>
        <end position="2971"/>
    </location>
</feature>
<dbReference type="Gene3D" id="1.10.1070.11">
    <property type="entry name" value="Phosphatidylinositol 3-/4-kinase, catalytic domain"/>
    <property type="match status" value="1"/>
</dbReference>
<evidence type="ECO:0000256" key="5">
    <source>
        <dbReference type="ARBA" id="ARBA00014619"/>
    </source>
</evidence>
<dbReference type="Gene3D" id="3.30.1010.10">
    <property type="entry name" value="Phosphatidylinositol 3-kinase Catalytic Subunit, Chain A, domain 4"/>
    <property type="match status" value="1"/>
</dbReference>
<comment type="catalytic activity">
    <reaction evidence="14 16">
        <text>L-threonyl-[protein] + ATP = O-phospho-L-threonyl-[protein] + ADP + H(+)</text>
        <dbReference type="Rhea" id="RHEA:46608"/>
        <dbReference type="Rhea" id="RHEA-COMP:11060"/>
        <dbReference type="Rhea" id="RHEA-COMP:11605"/>
        <dbReference type="ChEBI" id="CHEBI:15378"/>
        <dbReference type="ChEBI" id="CHEBI:30013"/>
        <dbReference type="ChEBI" id="CHEBI:30616"/>
        <dbReference type="ChEBI" id="CHEBI:61977"/>
        <dbReference type="ChEBI" id="CHEBI:456216"/>
        <dbReference type="EC" id="2.7.11.1"/>
    </reaction>
</comment>
<keyword evidence="6 16" id="KW-0723">Serine/threonine-protein kinase</keyword>
<accession>A0A4Y7PJJ6</accession>
<comment type="similarity">
    <text evidence="2 16">Belongs to the PI3/PI4-kinase family. ATM subfamily.</text>
</comment>
<evidence type="ECO:0000259" key="18">
    <source>
        <dbReference type="PROSITE" id="PS50290"/>
    </source>
</evidence>
<evidence type="ECO:0000256" key="1">
    <source>
        <dbReference type="ARBA" id="ARBA00004123"/>
    </source>
</evidence>
<sequence>MANLKEVLGQLKSDKAKERQFGLGALRELFARDSAVERLDEKGDGRAWLVVFQALFTAVVNERAVVLKKGLNNATPATLRRLEDAASAVRWVTERSVTRLNKKVLKPLLAHLQQTIVHQGQLCHPVALDYVKAMRIVLSYSPHMEHLDTDQWVSMISLSFAVVLGDNLRSSLEDEMDEDEMEERSDDESDPGPATPRKRQRRSPVVRSSTSRLSRPNTVSLEQIECAGVIATLLRSSSAPLLSAELPHLSHNILRCLHRFFVTYPSDTSAHFDMVVAVNATLDHLALNARNEVTAFGVKIWDELLALWGTKHRQMKEGLLVALITLFPYVTQTESSLDRLDGVNKLFRLLNSEQDSRWGIEALSLDALRLEMSTKDERSAFEAGTFRYGFNFTSAQALAWAALELQADCVKELFLLSESTHSMTPSSSRPEGKRTKLENPITALLLSLQANHNSQSRAYHLQSLLFVIDRHWSTLHNELQLEIVNLLLQLVTVDDPTVQSWTFLCFAAVAHANTTAPNEHIPWDAIWSHTMRRTNVSNVSRAACHAAHVLLVCHRLPLHRVLAEVETVAQDIDVQGPSAPTDSVCSFLTECLRVASQDVRLYRMRLEDRVLGWLTENFEVVDASSRLTSGQSRFRMEQRTFQDVLSLLESVCGLAKRSKLICDITLPDCALVELMKSNVKTMTVRNFLLHGQLPRLPKQNTSQKDTPADSASPSIDPGEDLVQPAGRERKVSAFLQKALESATASWEFRAESTLRPAAESLRRTLDLAVLALSFESVLVVNGVRSNRRVLVAACKLICLVVPTLQTLGWTAEEQVLILSGLAPLTASGEVGSLETAWPGLILPGKSTGVKRNDVMNVSNFDVENSNEETARLHLQRIIWQSADVQDAFTTVLSVYKSLIQAIATDSTSHRTKSDSMVIDNDKDDFGPIRTTPIAPSSEATQKAAKHGPHTQKVTSLLIDVLALAPVRQSTNSGPTRNKPLTDVVCDCDEKSLESLWQPFFDHVRQKHLYVSSQTLQRFLDRMETFLMTYAHSRSESVQLLTIRLLSSTTHLWLQEQGEDTELSNSVRALCFWFTDMQKNKRIRSWRIRDSLCHFYDIYVKFDPSQRLWSGPTSEEGTGKVDESMYPDQMLPLFSKDDEMRVRFTAATSCAKLFSASYIPGKDAMTVYDSIRQQLCVKLSNHEHIITRLLCLGNIMIASSSVRRGPYWHLLETCLHSTAYNRHIEVVLVCVAERMGLTHHSQLFESYASQIAYSVKCSGLDFFRIPPHLLGYRDRRDCAEATFEAFSPTNLLAGEQAADDTKHGFVSFERHCQMINKTTADGLLRCFPEIVGYQTVFWMDEQPFEVDLSQEQTAPLIALLYKRFSVLGGVDRFQGLLAENVDRIVFAILCTVGDLDHGRDGPMIKGLELSTGSERPGRAFRAIMKFRTPTDFQMHSPNLPSYSTATVLRAMGWFAGQVPSVNEPATTYHVLHLFFGLIAKTSLVNEQLRLLHCLCIWISLQNIQFKHSTLLRVLAAGATVLLPQPDLTHIAQGLLDWVFIHVRETQCDMPKLSDNLTRICAVAQIFSQAASTDLRALGSSTMDWVEEQALLLGQIGILQKRVSPALAFWPRELTGGLMDLSSNLTAQDLSNILSDHNISSQKFKIVRRLSELAGETSYPRDQFSRVDFWRIKDCIPHGDLAADEIDSFSSLLLSNAGHIRSYGVDQGARPIGSHHNRFWPTESRRANSSPKQNIIMTLLDMLSDHSSKVIHVAYTTLRRLAAIEPFDTSYGPWPSEFEEDISYLGFCPSKESIKHSGDLRHLLERSCFEMCESFPRWISQLTTLLCDVLATRETFYSPLTAILNENEAFAEQILPLLVHSLLRTADKNVESNPRAIISQYFSGVLSQDQVDTKCLHAVVNTVLYLRHFQPDKRSLDALAYNKWLDMDYLTLSRSAISCGAYTTALLFLELAADAHAVGYTNETVSEQILFDIYSHIDEPDGFYGIKTQDLRGFLMRRFHHERQWDKAFQFHGADFEAGDASARGAEGILDSLHSFGFDKLAMTTLQSMGSSGGLSGVGSSDLGYRLGWRTETWDLPESSLWNDSEATLYVALRAVHRERDAGVIDKTLHSVLCREMHRLGGLGNESLVEIRRVTQNLMSLAQIRLWRQSTIQDSLASRNINTDDEIWRRFCRLHQDFDLRDLENIVATRVSLVRSIRQRDQRDQIGDMISPLSRGLFQLEKQCLLQLSAAAREAKQPQIALNSVIRALQMEGTPTFDVSQEFANVLWVQREQKHAVGFLTDLINEDPHYRELGVDARRNVENALILARLGEWTSEACLEKPDDIKAHFISPAVALLAIGSNNSSAERDRAAVFYKCALFAERQYHAIIKSPDLVRLKVYSERKKEELKRREEALRSLSSGTQRWIELNRHQTKAQTILEQDTAQFLVVIKARETYLNEAVRLLSHCLEMSEDYNGDATIRLCSLWFSNFGNDDLNETICAALNRISSRKFVFLAHQLSARLSNAGNPKVSQNQESLQTLVTRICSEHPFHSLYQVYAIRGSDRMSNSRRQSARLDDQSMSQQDRATAAADIFSRVRAIPHMASRVDGLEALCDACLEWSKYFLEKPKKGERIVGVLIPNKLKITKIANLKIPVSTANTPLDPTLRYDNCVWIKGYEPKYSMATGNSRPKISVCLGSDGEKYKQLFKGQGEDDLRQDAVMEQVFELCNQVLQRDRETRKRELRIRSYKVIPLASTAGFLEFVSDTCSMQSWLVSAHGRYRPEDLHYSNAFEMLKKAQLAHQNDKPEILKAFLDIRKRFRPVLRHFFTQEHKNPVTWFEMRLNYSRSVATTSIIGHILGLGDRHISNILLDNVTGEVVHIDLGIAFEQGKILPTPETVPFRLTADMVDGLGLSGTEGVFRRCAEETLRVLRDRSDVIKTVLEVFKYDPLHSWTASAVKIKRVQGSADAPATTPSITETARLDIGIDMESGTEDEAADRALTGVARKLDRALSVEYTVNELIATATDVVNLANLYYGWSPHC</sequence>
<dbReference type="GO" id="GO:0006325">
    <property type="term" value="P:chromatin organization"/>
    <property type="evidence" value="ECO:0007669"/>
    <property type="project" value="UniProtKB-KW"/>
</dbReference>
<dbReference type="GO" id="GO:0035556">
    <property type="term" value="P:intracellular signal transduction"/>
    <property type="evidence" value="ECO:0007669"/>
    <property type="project" value="UniProtKB-ARBA"/>
</dbReference>